<dbReference type="GO" id="GO:0007411">
    <property type="term" value="P:axon guidance"/>
    <property type="evidence" value="ECO:0007669"/>
    <property type="project" value="TreeGrafter"/>
</dbReference>
<evidence type="ECO:0000256" key="3">
    <source>
        <dbReference type="ARBA" id="ARBA00022729"/>
    </source>
</evidence>
<feature type="compositionally biased region" description="Low complexity" evidence="10">
    <location>
        <begin position="1928"/>
        <end position="1951"/>
    </location>
</feature>
<dbReference type="InterPro" id="IPR003599">
    <property type="entry name" value="Ig_sub"/>
</dbReference>
<evidence type="ECO:0000259" key="13">
    <source>
        <dbReference type="PROSITE" id="PS50835"/>
    </source>
</evidence>
<keyword evidence="3 12" id="KW-0732">Signal</keyword>
<dbReference type="Proteomes" id="UP000295192">
    <property type="component" value="Unassembled WGS sequence"/>
</dbReference>
<proteinExistence type="predicted"/>
<accession>A0A484BKH1</accession>
<dbReference type="FunFam" id="2.60.40.10:FF:000333">
    <property type="entry name" value="Down syndrome cell adhesion molecule"/>
    <property type="match status" value="2"/>
</dbReference>
<feature type="domain" description="Fibronectin type-III" evidence="14">
    <location>
        <begin position="1596"/>
        <end position="1692"/>
    </location>
</feature>
<keyword evidence="5" id="KW-0130">Cell adhesion</keyword>
<dbReference type="GO" id="GO:0098632">
    <property type="term" value="F:cell-cell adhesion mediator activity"/>
    <property type="evidence" value="ECO:0007669"/>
    <property type="project" value="TreeGrafter"/>
</dbReference>
<dbReference type="InterPro" id="IPR003598">
    <property type="entry name" value="Ig_sub2"/>
</dbReference>
<dbReference type="EMBL" id="LSRL02000032">
    <property type="protein sequence ID" value="TDG48540.1"/>
    <property type="molecule type" value="Genomic_DNA"/>
</dbReference>
<evidence type="ECO:0000256" key="8">
    <source>
        <dbReference type="ARBA" id="ARBA00023157"/>
    </source>
</evidence>
<dbReference type="GO" id="GO:0005886">
    <property type="term" value="C:plasma membrane"/>
    <property type="evidence" value="ECO:0007669"/>
    <property type="project" value="TreeGrafter"/>
</dbReference>
<dbReference type="FunFam" id="2.60.40.10:FF:002485">
    <property type="entry name" value="AGAP004902-PA-like protein"/>
    <property type="match status" value="1"/>
</dbReference>
<dbReference type="FunFam" id="2.60.40.10:FF:000104">
    <property type="entry name" value="Down syndrome cell adhesion molecule b"/>
    <property type="match status" value="1"/>
</dbReference>
<evidence type="ECO:0000256" key="2">
    <source>
        <dbReference type="ARBA" id="ARBA00022692"/>
    </source>
</evidence>
<dbReference type="CDD" id="cd20956">
    <property type="entry name" value="IgI_4_Dscam"/>
    <property type="match status" value="1"/>
</dbReference>
<dbReference type="InterPro" id="IPR003961">
    <property type="entry name" value="FN3_dom"/>
</dbReference>
<dbReference type="SMART" id="SM00060">
    <property type="entry name" value="FN3"/>
    <property type="match status" value="6"/>
</dbReference>
<dbReference type="FunFam" id="2.60.40.10:FF:001035">
    <property type="entry name" value="Down syndrome cell adhesion molecule-like protein Dscam2"/>
    <property type="match status" value="1"/>
</dbReference>
<dbReference type="PROSITE" id="PS50835">
    <property type="entry name" value="IG_LIKE"/>
    <property type="match status" value="10"/>
</dbReference>
<feature type="region of interest" description="Disordered" evidence="10">
    <location>
        <begin position="1826"/>
        <end position="1966"/>
    </location>
</feature>
<comment type="caution">
    <text evidence="15">The sequence shown here is derived from an EMBL/GenBank/DDBJ whole genome shotgun (WGS) entry which is preliminary data.</text>
</comment>
<dbReference type="FunFam" id="2.60.40.10:FF:001355">
    <property type="entry name" value="Down syndrome cell adhesion molecule-like protein Dscam2"/>
    <property type="match status" value="1"/>
</dbReference>
<comment type="subcellular location">
    <subcellularLocation>
        <location evidence="1">Membrane</location>
        <topology evidence="1">Single-pass type I membrane protein</topology>
    </subcellularLocation>
</comment>
<feature type="chain" id="PRO_5019719865" description="Down syndrome cell adhesion molecule" evidence="12">
    <location>
        <begin position="22"/>
        <end position="2140"/>
    </location>
</feature>
<feature type="domain" description="Ig-like" evidence="13">
    <location>
        <begin position="901"/>
        <end position="998"/>
    </location>
</feature>
<feature type="domain" description="Fibronectin type-III" evidence="14">
    <location>
        <begin position="1105"/>
        <end position="1205"/>
    </location>
</feature>
<dbReference type="FunFam" id="2.60.40.10:FF:001446">
    <property type="entry name" value="Down syndrome cell adhesion molecule-like protein Dscam2"/>
    <property type="match status" value="1"/>
</dbReference>
<dbReference type="PANTHER" id="PTHR10075:SF100">
    <property type="entry name" value="FASCICLIN-2"/>
    <property type="match status" value="1"/>
</dbReference>
<feature type="compositionally biased region" description="Basic residues" evidence="10">
    <location>
        <begin position="1901"/>
        <end position="1911"/>
    </location>
</feature>
<protein>
    <recommendedName>
        <fullName evidence="17">Down syndrome cell adhesion molecule</fullName>
    </recommendedName>
</protein>
<evidence type="ECO:0000259" key="14">
    <source>
        <dbReference type="PROSITE" id="PS50853"/>
    </source>
</evidence>
<feature type="transmembrane region" description="Helical" evidence="11">
    <location>
        <begin position="1716"/>
        <end position="1738"/>
    </location>
</feature>
<evidence type="ECO:0000256" key="4">
    <source>
        <dbReference type="ARBA" id="ARBA00022737"/>
    </source>
</evidence>
<dbReference type="OMA" id="DPTREWY"/>
<dbReference type="Pfam" id="PF25059">
    <property type="entry name" value="FN3_DSCAM-DSCAML_C"/>
    <property type="match status" value="1"/>
</dbReference>
<dbReference type="GO" id="GO:0070593">
    <property type="term" value="P:dendrite self-avoidance"/>
    <property type="evidence" value="ECO:0007669"/>
    <property type="project" value="TreeGrafter"/>
</dbReference>
<name>A0A484BKH1_DRONA</name>
<dbReference type="InterPro" id="IPR036179">
    <property type="entry name" value="Ig-like_dom_sf"/>
</dbReference>
<feature type="domain" description="Ig-like" evidence="13">
    <location>
        <begin position="330"/>
        <end position="417"/>
    </location>
</feature>
<evidence type="ECO:0000256" key="11">
    <source>
        <dbReference type="SAM" id="Phobius"/>
    </source>
</evidence>
<dbReference type="InterPro" id="IPR013098">
    <property type="entry name" value="Ig_I-set"/>
</dbReference>
<feature type="compositionally biased region" description="Gly residues" evidence="10">
    <location>
        <begin position="2109"/>
        <end position="2118"/>
    </location>
</feature>
<evidence type="ECO:0000256" key="10">
    <source>
        <dbReference type="SAM" id="MobiDB-lite"/>
    </source>
</evidence>
<feature type="region of interest" description="Disordered" evidence="10">
    <location>
        <begin position="1987"/>
        <end position="2035"/>
    </location>
</feature>
<dbReference type="Pfam" id="PF13927">
    <property type="entry name" value="Ig_3"/>
    <property type="match status" value="4"/>
</dbReference>
<dbReference type="FunFam" id="2.60.40.10:FF:001118">
    <property type="entry name" value="Down syndrome cell adhesion molecule-like protein Dscam2"/>
    <property type="match status" value="1"/>
</dbReference>
<feature type="compositionally biased region" description="Polar residues" evidence="10">
    <location>
        <begin position="1912"/>
        <end position="1921"/>
    </location>
</feature>
<feature type="domain" description="Fibronectin type-III" evidence="14">
    <location>
        <begin position="1312"/>
        <end position="1408"/>
    </location>
</feature>
<dbReference type="GO" id="GO:0042802">
    <property type="term" value="F:identical protein binding"/>
    <property type="evidence" value="ECO:0007669"/>
    <property type="project" value="UniProtKB-ARBA"/>
</dbReference>
<feature type="domain" description="Ig-like" evidence="13">
    <location>
        <begin position="521"/>
        <end position="607"/>
    </location>
</feature>
<feature type="domain" description="Ig-like" evidence="13">
    <location>
        <begin position="708"/>
        <end position="794"/>
    </location>
</feature>
<evidence type="ECO:0000256" key="5">
    <source>
        <dbReference type="ARBA" id="ARBA00022889"/>
    </source>
</evidence>
<dbReference type="Pfam" id="PF00041">
    <property type="entry name" value="fn3"/>
    <property type="match status" value="5"/>
</dbReference>
<keyword evidence="9" id="KW-0393">Immunoglobulin domain</keyword>
<gene>
    <name evidence="15" type="ORF">AWZ03_005084</name>
</gene>
<dbReference type="OrthoDB" id="428111at2759"/>
<feature type="domain" description="Ig-like" evidence="13">
    <location>
        <begin position="422"/>
        <end position="516"/>
    </location>
</feature>
<evidence type="ECO:0008006" key="17">
    <source>
        <dbReference type="Google" id="ProtNLM"/>
    </source>
</evidence>
<evidence type="ECO:0000313" key="15">
    <source>
        <dbReference type="EMBL" id="TDG48540.1"/>
    </source>
</evidence>
<dbReference type="Gene3D" id="2.60.40.10">
    <property type="entry name" value="Immunoglobulins"/>
    <property type="match status" value="17"/>
</dbReference>
<dbReference type="PROSITE" id="PS50853">
    <property type="entry name" value="FN3"/>
    <property type="match status" value="6"/>
</dbReference>
<keyword evidence="6 11" id="KW-1133">Transmembrane helix</keyword>
<feature type="signal peptide" evidence="12">
    <location>
        <begin position="1"/>
        <end position="21"/>
    </location>
</feature>
<evidence type="ECO:0000256" key="12">
    <source>
        <dbReference type="SAM" id="SignalP"/>
    </source>
</evidence>
<keyword evidence="2 11" id="KW-0812">Transmembrane</keyword>
<dbReference type="Pfam" id="PF07679">
    <property type="entry name" value="I-set"/>
    <property type="match status" value="4"/>
</dbReference>
<reference evidence="15 16" key="1">
    <citation type="journal article" date="2019" name="J. Hered.">
        <title>An Improved Genome Assembly for Drosophila navojoa, the Basal Species in the mojavensis Cluster.</title>
        <authorList>
            <person name="Vanderlinde T."/>
            <person name="Dupim E.G."/>
            <person name="Nazario-Yepiz N.O."/>
            <person name="Carvalho A.B."/>
        </authorList>
    </citation>
    <scope>NUCLEOTIDE SEQUENCE [LARGE SCALE GENOMIC DNA]</scope>
    <source>
        <strain evidence="15">Navoj_Jal97</strain>
        <tissue evidence="15">Whole organism</tissue>
    </source>
</reference>
<keyword evidence="16" id="KW-1185">Reference proteome</keyword>
<dbReference type="InterPro" id="IPR036116">
    <property type="entry name" value="FN3_sf"/>
</dbReference>
<dbReference type="FunFam" id="2.60.40.10:FF:000678">
    <property type="entry name" value="Down syndrome cell adhesion molecule-like protein Dscam2"/>
    <property type="match status" value="1"/>
</dbReference>
<keyword evidence="4" id="KW-0677">Repeat</keyword>
<dbReference type="FunFam" id="2.60.40.10:FF:001180">
    <property type="entry name" value="Down syndrome cell adhesion molecule-like protein Dscam2"/>
    <property type="match status" value="1"/>
</dbReference>
<dbReference type="SMART" id="SM00408">
    <property type="entry name" value="IGc2"/>
    <property type="match status" value="10"/>
</dbReference>
<feature type="compositionally biased region" description="Polar residues" evidence="10">
    <location>
        <begin position="1957"/>
        <end position="1966"/>
    </location>
</feature>
<dbReference type="GO" id="GO:0007156">
    <property type="term" value="P:homophilic cell adhesion via plasma membrane adhesion molecules"/>
    <property type="evidence" value="ECO:0007669"/>
    <property type="project" value="TreeGrafter"/>
</dbReference>
<dbReference type="SUPFAM" id="SSF48726">
    <property type="entry name" value="Immunoglobulin"/>
    <property type="match status" value="10"/>
</dbReference>
<evidence type="ECO:0000256" key="9">
    <source>
        <dbReference type="ARBA" id="ARBA00023319"/>
    </source>
</evidence>
<feature type="domain" description="Fibronectin type-III" evidence="14">
    <location>
        <begin position="1000"/>
        <end position="1100"/>
    </location>
</feature>
<feature type="domain" description="Ig-like" evidence="13">
    <location>
        <begin position="612"/>
        <end position="703"/>
    </location>
</feature>
<dbReference type="InterPro" id="IPR056754">
    <property type="entry name" value="DSCAM/DSCAML_C"/>
</dbReference>
<dbReference type="FunFam" id="2.60.40.10:FF:001823">
    <property type="entry name" value="Down syndrome cell adhesion molecule 2, isoform Q"/>
    <property type="match status" value="1"/>
</dbReference>
<feature type="domain" description="Fibronectin type-III" evidence="14">
    <location>
        <begin position="1210"/>
        <end position="1308"/>
    </location>
</feature>
<dbReference type="FunFam" id="2.60.40.10:FF:000093">
    <property type="entry name" value="Down syndrome cell adhesion molecule, isoform B"/>
    <property type="match status" value="1"/>
</dbReference>
<feature type="domain" description="Ig-like" evidence="13">
    <location>
        <begin position="31"/>
        <end position="120"/>
    </location>
</feature>
<dbReference type="Pfam" id="PF13895">
    <property type="entry name" value="Ig_2"/>
    <property type="match status" value="1"/>
</dbReference>
<dbReference type="CDD" id="cd20954">
    <property type="entry name" value="IgI_7_Dscam"/>
    <property type="match status" value="1"/>
</dbReference>
<dbReference type="FunFam" id="2.60.40.10:FF:001049">
    <property type="entry name" value="Down syndrome cell adhesion molecule-like protein Dscam2"/>
    <property type="match status" value="1"/>
</dbReference>
<dbReference type="SUPFAM" id="SSF49265">
    <property type="entry name" value="Fibronectin type III"/>
    <property type="match status" value="3"/>
</dbReference>
<sequence length="2140" mass="234231">MWISSRLFVICLLLRFDATISEPFETHLRGPGFVMEPPGRVEFSNSSGGWLDCSASGSPQPTIDWVHADGTAVTEIHGVRRVLRNGTLVLMPFAAAAYHQDIHNTIYRCIASNSVGRIVSRDVQVRAVVAQAYKVDVEVLSASRGCTAILRCVVPTFVKELVRVVSWVHEPAIYIYPSLQGDGKFHLLPTGELLIHNLQESDESQSFRCRSMHRLTRQVVVSSPTRLRINSHRGIISPSVVEHTSHVQVSQDEGAVLLCVAQGCPSPEYSWYTQNGAGPLPVLSGPRVRLLGPILAIEAVTGEDSGVYKCTASNVGGEASAELRLTVATPIQVEISPNVLSVHMGGTAEFRCLVTSNGSPVGMQNILWYKDGRQLPSSGRIEDTLVVPRVSRENRGMYQCVVRRPEGDTFQATAELQLGDAPPVLLYSFIEQTLQPGPAVSLKCSAAGNPSPQISWTLDGFPLPSNGRFMIGQYITVHGDVISHVNISHVMVEDGGEYSCIAENRAGRVEHAARLNIYGLPYIRLIPKVTAVSGETLNLKCPVAGYPIEEIHWERGGRELPDDIRQRVQPDGSLTISPVQKHTDSGVYTCWARNKQGHSARRSGEVTVIVPPRLSPFQTSILQLNMGDRASLTCSVVKGDLPLTINWRKDGRPIDPTQHMSVKQVDQYNSILVIDNLGSDHTGNYSCVVRNSAAEVENSQALLVNVPPIIEPFAFQDGLAEGMRTRTVCGVSRGDAPLKLIWLKDGEPLPELLGANITMLDQYSSLLSIPSLSASHSGEYTCVAKNPAAEIKYTALLQVKVPPRWIVEPTDANVERNRHIMLHCQAQGVPTPSIVWKKATGSKSGDYEEVRERPFTKLLGNGSMLLQHVKEDREGFYLCQASNGIGTGIGKVIQLKVNSSPYFSSTSRSVTVKKGDTALLQCAVSGDKPINIVWMRSGKNTLNPSTNYKISVKQEATPDGVSAELQIRTVDATDSGPYFCRASNLYGNDQQLVQLQVQEPPQPPSVLEAAMISSRSVNLKWQPKALNTGDVSKYIVEYREADPVLFIDQWQHLEVKDPPSFNALIENLKPATRYAFRVIAEGNAGRSAPSQELIVRTEPQRPAGPPLNLSARPLSSTELLISWAAPLPELRHGDIQGYNVGYKLISSGNSAYNFTSVAGDGEGGNGELLLSGLSKFARYNIVVQAFNQVGPGPLSEPIGAQTMEDVPSRPPEDVRCAALTSQSLQVSWQPPPIYHTNGLLQGYKLIFEPIIDDVMPNKDEVESRKTTALTTVLTGLRKYTNYSIQVLAHTRMGDGVLSKPLFCHTEEDVPEAPADIKVVVSSPQSLFISWQSPTEPNGVITKFSLYTRVVNGREELNNEKRSLPSQQAYYEAKNLHPHMEYQFWVTASTRVGEGKSSRVASQITTNRVPARIISFGGSVVRPWRSTVTLPCTAVGKPKREWFKGDVALRQGGLHNSQLLDTGDLIISSLQLADSGNYSCQVDNGIGTDRLTHMLVVQVPPSAPVLYVTSATSSSILMHWKCGFTGNAPITGYTLFYRRATGNTEEMQLSRHASSHELKGLVCGSTYQIHLNAHNKVGSSPASVMLHVRTQGQAPGMPATTSLLAPNSTSVLIRLHSWPDNGCPLMYFVLQYRPVTDDPDKEWILVSNALKPQRRVVISNLQPSTLYQLRMEAHNVAGVSQAEFSFVTLTKDGDPPPPEIVQRGQRGPSVFYGNVNLLIPSIAAVSGMICTIALVIICYRHKQSNHIQKESLENRANSEAAQRERYYATIHKVSMQNNDKIPETSEDISPYATFQLSEAGNMSQPHHAGPANTLLHSFMYHERALAEGCSSPPPAASKNRRRHSRKTEPESEESESDQDQLTSSRTESSNQHEGKIKHSIIYHGAQSSTSSDLSPMSEQKSLPRRGRSRYHHQQYQFSTNTTPRHHNSNKSNNNITNTATNTNTATSVNSSSKILSPRNGSGNLKSISSTFKSQDSIQCHIPTLVKSPSISTQQQHQKQFHKQQSNSKPGPNQNQNQNQNPNHSQTQCSSSSSLKQQQPLLIQPKLHQLEQTATHAGGQELLGLDGGVSTLASVVPVTCMPPSSQFRPIPHKSIMPAHDSHQNHHQQLHQGGGGGGGGLLNPSTALLSSKFFTAPTLPLPK</sequence>
<dbReference type="GO" id="GO:0030424">
    <property type="term" value="C:axon"/>
    <property type="evidence" value="ECO:0007669"/>
    <property type="project" value="TreeGrafter"/>
</dbReference>
<feature type="region of interest" description="Disordered" evidence="10">
    <location>
        <begin position="2100"/>
        <end position="2119"/>
    </location>
</feature>
<organism evidence="15 16">
    <name type="scientific">Drosophila navojoa</name>
    <name type="common">Fruit fly</name>
    <dbReference type="NCBI Taxonomy" id="7232"/>
    <lineage>
        <taxon>Eukaryota</taxon>
        <taxon>Metazoa</taxon>
        <taxon>Ecdysozoa</taxon>
        <taxon>Arthropoda</taxon>
        <taxon>Hexapoda</taxon>
        <taxon>Insecta</taxon>
        <taxon>Pterygota</taxon>
        <taxon>Neoptera</taxon>
        <taxon>Endopterygota</taxon>
        <taxon>Diptera</taxon>
        <taxon>Brachycera</taxon>
        <taxon>Muscomorpha</taxon>
        <taxon>Ephydroidea</taxon>
        <taxon>Drosophilidae</taxon>
        <taxon>Drosophila</taxon>
    </lineage>
</organism>
<evidence type="ECO:0000256" key="7">
    <source>
        <dbReference type="ARBA" id="ARBA00023136"/>
    </source>
</evidence>
<dbReference type="FunFam" id="2.60.40.10:FF:001140">
    <property type="entry name" value="Down syndrome cell adhesion molecule-like protein Dscam2"/>
    <property type="match status" value="1"/>
</dbReference>
<dbReference type="FunFam" id="2.60.40.10:FF:001670">
    <property type="entry name" value="Down syndrome cell adhesion molecule-like protein Dscam2"/>
    <property type="match status" value="1"/>
</dbReference>
<dbReference type="PANTHER" id="PTHR10075">
    <property type="entry name" value="BASIGIN RELATED"/>
    <property type="match status" value="1"/>
</dbReference>
<feature type="compositionally biased region" description="Low complexity" evidence="10">
    <location>
        <begin position="1992"/>
        <end position="2035"/>
    </location>
</feature>
<dbReference type="SMART" id="SM00409">
    <property type="entry name" value="IG"/>
    <property type="match status" value="10"/>
</dbReference>
<evidence type="ECO:0000256" key="6">
    <source>
        <dbReference type="ARBA" id="ARBA00022989"/>
    </source>
</evidence>
<keyword evidence="8" id="KW-1015">Disulfide bond</keyword>
<feature type="domain" description="Ig-like" evidence="13">
    <location>
        <begin position="238"/>
        <end position="326"/>
    </location>
</feature>
<dbReference type="InterPro" id="IPR007110">
    <property type="entry name" value="Ig-like_dom"/>
</dbReference>
<dbReference type="CDD" id="cd20958">
    <property type="entry name" value="IgI_5_Dscam"/>
    <property type="match status" value="1"/>
</dbReference>
<keyword evidence="7 11" id="KW-0472">Membrane</keyword>
<evidence type="ECO:0000256" key="1">
    <source>
        <dbReference type="ARBA" id="ARBA00004479"/>
    </source>
</evidence>
<feature type="domain" description="Fibronectin type-III" evidence="14">
    <location>
        <begin position="1499"/>
        <end position="1592"/>
    </location>
</feature>
<dbReference type="STRING" id="7232.A0A484BKH1"/>
<evidence type="ECO:0000313" key="16">
    <source>
        <dbReference type="Proteomes" id="UP000295192"/>
    </source>
</evidence>
<dbReference type="CDD" id="cd00096">
    <property type="entry name" value="Ig"/>
    <property type="match status" value="2"/>
</dbReference>
<dbReference type="CDD" id="cd00063">
    <property type="entry name" value="FN3"/>
    <property type="match status" value="6"/>
</dbReference>
<feature type="compositionally biased region" description="Polar residues" evidence="10">
    <location>
        <begin position="1884"/>
        <end position="1899"/>
    </location>
</feature>
<dbReference type="FunFam" id="2.60.40.10:FF:000230">
    <property type="entry name" value="Down syndrome cell adhesion molecule, isoform D"/>
    <property type="match status" value="1"/>
</dbReference>
<dbReference type="FunFam" id="2.60.40.10:FF:000017">
    <property type="entry name" value="Down syndrome cell adhesion molecule b"/>
    <property type="match status" value="1"/>
</dbReference>
<dbReference type="InterPro" id="IPR013783">
    <property type="entry name" value="Ig-like_fold"/>
</dbReference>
<feature type="domain" description="Ig-like" evidence="13">
    <location>
        <begin position="803"/>
        <end position="898"/>
    </location>
</feature>
<feature type="domain" description="Ig-like" evidence="13">
    <location>
        <begin position="1409"/>
        <end position="1491"/>
    </location>
</feature>